<dbReference type="SUPFAM" id="SSF50405">
    <property type="entry name" value="Actin-crosslinking proteins"/>
    <property type="match status" value="3"/>
</dbReference>
<evidence type="ECO:0000313" key="5">
    <source>
        <dbReference type="Proteomes" id="UP000824890"/>
    </source>
</evidence>
<feature type="compositionally biased region" description="Low complexity" evidence="1">
    <location>
        <begin position="544"/>
        <end position="553"/>
    </location>
</feature>
<evidence type="ECO:0000259" key="3">
    <source>
        <dbReference type="Pfam" id="PF22932"/>
    </source>
</evidence>
<dbReference type="InterPro" id="IPR007679">
    <property type="entry name" value="DUF569"/>
</dbReference>
<feature type="domain" description="DUF569" evidence="2">
    <location>
        <begin position="392"/>
        <end position="529"/>
    </location>
</feature>
<name>A0ABQ8AY70_BRANA</name>
<feature type="compositionally biased region" description="Low complexity" evidence="1">
    <location>
        <begin position="162"/>
        <end position="175"/>
    </location>
</feature>
<dbReference type="InterPro" id="IPR008999">
    <property type="entry name" value="Actin-crosslinking"/>
</dbReference>
<protein>
    <recommendedName>
        <fullName evidence="6">Actin cross-linking</fullName>
    </recommendedName>
</protein>
<sequence length="665" mass="74643">MYLFTKSPAVRLRSCHEKYLFAADDEKTVRQSSDGASRQSVWTVEMVPRKPNFIRLKSCYGKYLTASDSSFLLGMTGQRVIQTPPFRQAEHESNWEPIRDDLPVKLMSWNGKYLRGNGGSPPWKNSVTHDREPTMAATKKWILWSVETVESPEKVSFADRFSSPASSFNSSVSDESNNESKVKKSFNCGSSNSIGSDPGSVFSPKLMFTPTMSGTLSPKPTERKDLKKNVSAMEIFRDARSVRLRSSAHEKYLVADDDEESVIMGRNGSSKEARWRVELVPGSEKIIRLKSCHGGYLTASNERLMLGATGHKVVQSRRIRTGEPAGEWEPVKEGSKVKLRSRNGGNYLRANGGVPPWRNTVTHDTPNRTATQSWVVWDVDVRLWSVLMEPQMEFFHNAKAIRMRIHEKYLMADEDEETVTQDRNGSDKRARWTVEPVRGSFEVIRLRSCYGNYLTASNERFLLGATGRKVVLSKPNRLGSSVEWEPVREGSKVKLRTRYGNFLRANGGLPPWRNSVTHDSPHSSDSFLWDVDLIEILVGTAPPALAPATTPAPQRKPSSPPMSRTSSEKYVVELTESLPKSEGRVIYYHIADEDGHVEDESAVGYALTFKGNSVEQLTQALRKETRMDDVVVCTRNPLNGKLFPLRLQLPPNSGTMHVVLVPSTT</sequence>
<dbReference type="PANTHER" id="PTHR31205:SF57">
    <property type="entry name" value="DUF569 DOMAIN-CONTAINING PROTEIN"/>
    <property type="match status" value="1"/>
</dbReference>
<evidence type="ECO:0000313" key="4">
    <source>
        <dbReference type="EMBL" id="KAH0897504.1"/>
    </source>
</evidence>
<dbReference type="Pfam" id="PF22932">
    <property type="entry name" value="Ubiq_DUF_assoc"/>
    <property type="match status" value="1"/>
</dbReference>
<comment type="caution">
    <text evidence="4">The sequence shown here is derived from an EMBL/GenBank/DDBJ whole genome shotgun (WGS) entry which is preliminary data.</text>
</comment>
<dbReference type="Gene3D" id="2.80.10.50">
    <property type="match status" value="3"/>
</dbReference>
<dbReference type="Proteomes" id="UP000824890">
    <property type="component" value="Unassembled WGS sequence"/>
</dbReference>
<feature type="region of interest" description="Disordered" evidence="1">
    <location>
        <begin position="544"/>
        <end position="568"/>
    </location>
</feature>
<organism evidence="4 5">
    <name type="scientific">Brassica napus</name>
    <name type="common">Rape</name>
    <dbReference type="NCBI Taxonomy" id="3708"/>
    <lineage>
        <taxon>Eukaryota</taxon>
        <taxon>Viridiplantae</taxon>
        <taxon>Streptophyta</taxon>
        <taxon>Embryophyta</taxon>
        <taxon>Tracheophyta</taxon>
        <taxon>Spermatophyta</taxon>
        <taxon>Magnoliopsida</taxon>
        <taxon>eudicotyledons</taxon>
        <taxon>Gunneridae</taxon>
        <taxon>Pentapetalae</taxon>
        <taxon>rosids</taxon>
        <taxon>malvids</taxon>
        <taxon>Brassicales</taxon>
        <taxon>Brassicaceae</taxon>
        <taxon>Brassiceae</taxon>
        <taxon>Brassica</taxon>
    </lineage>
</organism>
<feature type="region of interest" description="Disordered" evidence="1">
    <location>
        <begin position="342"/>
        <end position="365"/>
    </location>
</feature>
<feature type="domain" description="DUF569" evidence="3">
    <location>
        <begin position="583"/>
        <end position="660"/>
    </location>
</feature>
<feature type="domain" description="DUF569" evidence="2">
    <location>
        <begin position="233"/>
        <end position="377"/>
    </location>
</feature>
<evidence type="ECO:0000259" key="2">
    <source>
        <dbReference type="Pfam" id="PF04601"/>
    </source>
</evidence>
<dbReference type="EMBL" id="JAGKQM010000012">
    <property type="protein sequence ID" value="KAH0897504.1"/>
    <property type="molecule type" value="Genomic_DNA"/>
</dbReference>
<dbReference type="PANTHER" id="PTHR31205">
    <property type="entry name" value="ACTIN CROSS-LINKING PROTEIN (DUF569)"/>
    <property type="match status" value="1"/>
</dbReference>
<dbReference type="Pfam" id="PF04601">
    <property type="entry name" value="DUF569"/>
    <property type="match status" value="3"/>
</dbReference>
<evidence type="ECO:0000256" key="1">
    <source>
        <dbReference type="SAM" id="MobiDB-lite"/>
    </source>
</evidence>
<dbReference type="InterPro" id="IPR054726">
    <property type="entry name" value="Ubiq_DUF569-assoc"/>
</dbReference>
<proteinExistence type="predicted"/>
<keyword evidence="5" id="KW-1185">Reference proteome</keyword>
<accession>A0ABQ8AY70</accession>
<feature type="region of interest" description="Disordered" evidence="1">
    <location>
        <begin position="160"/>
        <end position="194"/>
    </location>
</feature>
<reference evidence="4 5" key="1">
    <citation type="submission" date="2021-05" db="EMBL/GenBank/DDBJ databases">
        <title>Genome Assembly of Synthetic Allotetraploid Brassica napus Reveals Homoeologous Exchanges between Subgenomes.</title>
        <authorList>
            <person name="Davis J.T."/>
        </authorList>
    </citation>
    <scope>NUCLEOTIDE SEQUENCE [LARGE SCALE GENOMIC DNA]</scope>
    <source>
        <strain evidence="5">cv. Da-Ae</strain>
        <tissue evidence="4">Seedling</tissue>
    </source>
</reference>
<feature type="domain" description="DUF569" evidence="2">
    <location>
        <begin position="1"/>
        <end position="144"/>
    </location>
</feature>
<gene>
    <name evidence="4" type="ORF">HID58_047072</name>
</gene>
<evidence type="ECO:0008006" key="6">
    <source>
        <dbReference type="Google" id="ProtNLM"/>
    </source>
</evidence>
<dbReference type="CDD" id="cd23340">
    <property type="entry name" value="beta-trefoil_FSCN_ACP-like"/>
    <property type="match status" value="3"/>
</dbReference>